<dbReference type="KEGG" id="tbv:H9L17_04875"/>
<gene>
    <name evidence="1" type="ORF">H9L17_04875</name>
</gene>
<dbReference type="AlphaFoldDB" id="A0A7G9QVU9"/>
<sequence>MEDIDISVTRLQAFLVDASYGRALRMAHLLESRLVTFLMCHAIENNYPIDKDGIKKMTLGVLVKEFIAKFNPSEQIEEELDNMVFFRNELAHRISETIISATVHKDWQDRVVKELTEITGYFQETLTLLEPYVERSYRAMNVSEEVLLKIIGKLYPGIKVND</sequence>
<dbReference type="Proteomes" id="UP000515977">
    <property type="component" value="Chromosome"/>
</dbReference>
<keyword evidence="2" id="KW-1185">Reference proteome</keyword>
<evidence type="ECO:0000313" key="1">
    <source>
        <dbReference type="EMBL" id="QNN47474.1"/>
    </source>
</evidence>
<proteinExistence type="predicted"/>
<dbReference type="RefSeq" id="WP_187571219.1">
    <property type="nucleotide sequence ID" value="NZ_CP060711.1"/>
</dbReference>
<reference evidence="1 2" key="1">
    <citation type="submission" date="2020-08" db="EMBL/GenBank/DDBJ databases">
        <title>Genome sequence of Thermomonas brevis KACC 16975T.</title>
        <authorList>
            <person name="Hyun D.-W."/>
            <person name="Bae J.-W."/>
        </authorList>
    </citation>
    <scope>NUCLEOTIDE SEQUENCE [LARGE SCALE GENOMIC DNA]</scope>
    <source>
        <strain evidence="1 2">KACC 16975</strain>
    </source>
</reference>
<accession>A0A7G9QVU9</accession>
<protein>
    <submittedName>
        <fullName evidence="1">Uncharacterized protein</fullName>
    </submittedName>
</protein>
<evidence type="ECO:0000313" key="2">
    <source>
        <dbReference type="Proteomes" id="UP000515977"/>
    </source>
</evidence>
<organism evidence="1 2">
    <name type="scientific">Thermomonas brevis</name>
    <dbReference type="NCBI Taxonomy" id="215691"/>
    <lineage>
        <taxon>Bacteria</taxon>
        <taxon>Pseudomonadati</taxon>
        <taxon>Pseudomonadota</taxon>
        <taxon>Gammaproteobacteria</taxon>
        <taxon>Lysobacterales</taxon>
        <taxon>Lysobacteraceae</taxon>
        <taxon>Thermomonas</taxon>
    </lineage>
</organism>
<dbReference type="EMBL" id="CP060711">
    <property type="protein sequence ID" value="QNN47474.1"/>
    <property type="molecule type" value="Genomic_DNA"/>
</dbReference>
<name>A0A7G9QVU9_9GAMM</name>